<dbReference type="PANTHER" id="PTHR14254">
    <property type="entry name" value="GENE 33 POLYPEPTIDE"/>
    <property type="match status" value="1"/>
</dbReference>
<comment type="caution">
    <text evidence="26">The sequence shown here is derived from an EMBL/GenBank/DDBJ whole genome shotgun (WGS) entry which is preliminary data.</text>
</comment>
<evidence type="ECO:0000256" key="23">
    <source>
        <dbReference type="SAM" id="Coils"/>
    </source>
</evidence>
<evidence type="ECO:0000256" key="10">
    <source>
        <dbReference type="ARBA" id="ARBA00022679"/>
    </source>
</evidence>
<dbReference type="CDD" id="cd05040">
    <property type="entry name" value="PTKc_Ack_like"/>
    <property type="match status" value="1"/>
</dbReference>
<keyword evidence="23" id="KW-0175">Coiled coil</keyword>
<evidence type="ECO:0000256" key="13">
    <source>
        <dbReference type="ARBA" id="ARBA00022741"/>
    </source>
</evidence>
<dbReference type="InterPro" id="IPR029063">
    <property type="entry name" value="SAM-dependent_MTases_sf"/>
</dbReference>
<evidence type="ECO:0000256" key="14">
    <source>
        <dbReference type="ARBA" id="ARBA00022777"/>
    </source>
</evidence>
<evidence type="ECO:0000256" key="2">
    <source>
        <dbReference type="ARBA" id="ARBA00004132"/>
    </source>
</evidence>
<dbReference type="Gene3D" id="3.30.200.20">
    <property type="entry name" value="Phosphorylase Kinase, domain 1"/>
    <property type="match status" value="1"/>
</dbReference>
<keyword evidence="14" id="KW-0418">Kinase</keyword>
<keyword evidence="4" id="KW-0728">SH3 domain</keyword>
<evidence type="ECO:0000256" key="18">
    <source>
        <dbReference type="ARBA" id="ARBA00023242"/>
    </source>
</evidence>
<dbReference type="SUPFAM" id="SSF53335">
    <property type="entry name" value="S-adenosyl-L-methionine-dependent methyltransferases"/>
    <property type="match status" value="1"/>
</dbReference>
<reference evidence="26 27" key="1">
    <citation type="journal article" date="2021" name="Cell">
        <title>Tracing the genetic footprints of vertebrate landing in non-teleost ray-finned fishes.</title>
        <authorList>
            <person name="Bi X."/>
            <person name="Wang K."/>
            <person name="Yang L."/>
            <person name="Pan H."/>
            <person name="Jiang H."/>
            <person name="Wei Q."/>
            <person name="Fang M."/>
            <person name="Yu H."/>
            <person name="Zhu C."/>
            <person name="Cai Y."/>
            <person name="He Y."/>
            <person name="Gan X."/>
            <person name="Zeng H."/>
            <person name="Yu D."/>
            <person name="Zhu Y."/>
            <person name="Jiang H."/>
            <person name="Qiu Q."/>
            <person name="Yang H."/>
            <person name="Zhang Y.E."/>
            <person name="Wang W."/>
            <person name="Zhu M."/>
            <person name="He S."/>
            <person name="Zhang G."/>
        </authorList>
    </citation>
    <scope>NUCLEOTIDE SEQUENCE [LARGE SCALE GENOMIC DNA]</scope>
    <source>
        <strain evidence="26">Bchr_013</strain>
    </source>
</reference>
<feature type="domain" description="Protein kinase" evidence="25">
    <location>
        <begin position="80"/>
        <end position="339"/>
    </location>
</feature>
<organism evidence="26 27">
    <name type="scientific">Polypterus senegalus</name>
    <name type="common">Senegal bichir</name>
    <dbReference type="NCBI Taxonomy" id="55291"/>
    <lineage>
        <taxon>Eukaryota</taxon>
        <taxon>Metazoa</taxon>
        <taxon>Chordata</taxon>
        <taxon>Craniata</taxon>
        <taxon>Vertebrata</taxon>
        <taxon>Euteleostomi</taxon>
        <taxon>Actinopterygii</taxon>
        <taxon>Polypteriformes</taxon>
        <taxon>Polypteridae</taxon>
        <taxon>Polypterus</taxon>
    </lineage>
</organism>
<dbReference type="PROSITE" id="PS50011">
    <property type="entry name" value="PROTEIN_KINASE_DOM"/>
    <property type="match status" value="1"/>
</dbReference>
<keyword evidence="13 22" id="KW-0547">Nucleotide-binding</keyword>
<accession>A0A8X7X4X5</accession>
<gene>
    <name evidence="26" type="primary">Ftsj3</name>
    <name evidence="26" type="ORF">GTO96_0001125</name>
</gene>
<dbReference type="InterPro" id="IPR020635">
    <property type="entry name" value="Tyr_kinase_cat_dom"/>
</dbReference>
<keyword evidence="18" id="KW-0539">Nucleus</keyword>
<evidence type="ECO:0000256" key="22">
    <source>
        <dbReference type="PROSITE-ProRule" id="PRU10141"/>
    </source>
</evidence>
<comment type="catalytic activity">
    <reaction evidence="20">
        <text>L-threonyl-[protein] + ATP = O-phospho-L-threonyl-[protein] + ADP + H(+)</text>
        <dbReference type="Rhea" id="RHEA:46608"/>
        <dbReference type="Rhea" id="RHEA-COMP:11060"/>
        <dbReference type="Rhea" id="RHEA-COMP:11605"/>
        <dbReference type="ChEBI" id="CHEBI:15378"/>
        <dbReference type="ChEBI" id="CHEBI:30013"/>
        <dbReference type="ChEBI" id="CHEBI:30616"/>
        <dbReference type="ChEBI" id="CHEBI:61977"/>
        <dbReference type="ChEBI" id="CHEBI:456216"/>
        <dbReference type="EC" id="2.7.11.1"/>
    </reaction>
</comment>
<dbReference type="InterPro" id="IPR021619">
    <property type="entry name" value="Mig-6"/>
</dbReference>
<feature type="compositionally biased region" description="Acidic residues" evidence="24">
    <location>
        <begin position="1488"/>
        <end position="1507"/>
    </location>
</feature>
<dbReference type="InterPro" id="IPR002877">
    <property type="entry name" value="RNA_MeTrfase_FtsJ_dom"/>
</dbReference>
<proteinExistence type="inferred from homology"/>
<evidence type="ECO:0000256" key="8">
    <source>
        <dbReference type="ARBA" id="ARBA00022552"/>
    </source>
</evidence>
<dbReference type="GO" id="GO:0004674">
    <property type="term" value="F:protein serine/threonine kinase activity"/>
    <property type="evidence" value="ECO:0007669"/>
    <property type="project" value="UniProtKB-KW"/>
</dbReference>
<evidence type="ECO:0000259" key="25">
    <source>
        <dbReference type="PROSITE" id="PS50011"/>
    </source>
</evidence>
<dbReference type="PRINTS" id="PR00109">
    <property type="entry name" value="TYRKINASE"/>
</dbReference>
<dbReference type="GO" id="GO:0005524">
    <property type="term" value="F:ATP binding"/>
    <property type="evidence" value="ECO:0007669"/>
    <property type="project" value="UniProtKB-UniRule"/>
</dbReference>
<dbReference type="InterPro" id="IPR012920">
    <property type="entry name" value="rRNA_MeTfrase_SPB1-like_C"/>
</dbReference>
<evidence type="ECO:0000256" key="12">
    <source>
        <dbReference type="ARBA" id="ARBA00022723"/>
    </source>
</evidence>
<dbReference type="InterPro" id="IPR015507">
    <property type="entry name" value="rRNA-MeTfrase_E"/>
</dbReference>
<feature type="compositionally biased region" description="Polar residues" evidence="24">
    <location>
        <begin position="1456"/>
        <end position="1466"/>
    </location>
</feature>
<dbReference type="HAMAP" id="MF_03163">
    <property type="entry name" value="RNA_methyltr_E_SPB1"/>
    <property type="match status" value="1"/>
</dbReference>
<dbReference type="Gene3D" id="1.10.510.10">
    <property type="entry name" value="Transferase(Phosphotransferase) domain 1"/>
    <property type="match status" value="1"/>
</dbReference>
<evidence type="ECO:0000256" key="16">
    <source>
        <dbReference type="ARBA" id="ARBA00022842"/>
    </source>
</evidence>
<dbReference type="Pfam" id="PF07714">
    <property type="entry name" value="PK_Tyr_Ser-Thr"/>
    <property type="match status" value="1"/>
</dbReference>
<comment type="similarity">
    <text evidence="21">Belongs to the protein kinase superfamily. Tyr protein kinase family.</text>
</comment>
<keyword evidence="5" id="KW-0963">Cytoplasm</keyword>
<dbReference type="SUPFAM" id="SSF56112">
    <property type="entry name" value="Protein kinase-like (PK-like)"/>
    <property type="match status" value="1"/>
</dbReference>
<keyword evidence="16" id="KW-0460">Magnesium</keyword>
<dbReference type="Gene3D" id="3.40.50.150">
    <property type="entry name" value="Vaccinia Virus protein VP39"/>
    <property type="match status" value="1"/>
</dbReference>
<dbReference type="GO" id="GO:0005730">
    <property type="term" value="C:nucleolus"/>
    <property type="evidence" value="ECO:0007669"/>
    <property type="project" value="UniProtKB-SubCell"/>
</dbReference>
<dbReference type="InterPro" id="IPR028589">
    <property type="entry name" value="SPB1-like"/>
</dbReference>
<evidence type="ECO:0000256" key="11">
    <source>
        <dbReference type="ARBA" id="ARBA00022691"/>
    </source>
</evidence>
<feature type="region of interest" description="Disordered" evidence="24">
    <location>
        <begin position="670"/>
        <end position="742"/>
    </location>
</feature>
<dbReference type="GO" id="GO:0045616">
    <property type="term" value="P:regulation of keratinocyte differentiation"/>
    <property type="evidence" value="ECO:0007669"/>
    <property type="project" value="TreeGrafter"/>
</dbReference>
<dbReference type="Pfam" id="PF07780">
    <property type="entry name" value="Spb1_C"/>
    <property type="match status" value="1"/>
</dbReference>
<evidence type="ECO:0000256" key="19">
    <source>
        <dbReference type="ARBA" id="ARBA00023329"/>
    </source>
</evidence>
<dbReference type="InterPro" id="IPR008266">
    <property type="entry name" value="Tyr_kinase_AS"/>
</dbReference>
<evidence type="ECO:0000256" key="5">
    <source>
        <dbReference type="ARBA" id="ARBA00022490"/>
    </source>
</evidence>
<feature type="compositionally biased region" description="Basic and acidic residues" evidence="24">
    <location>
        <begin position="1705"/>
        <end position="1716"/>
    </location>
</feature>
<feature type="compositionally biased region" description="Polar residues" evidence="24">
    <location>
        <begin position="1372"/>
        <end position="1386"/>
    </location>
</feature>
<dbReference type="FunFam" id="3.30.200.20:FF:000107">
    <property type="entry name" value="Putative activated CDC42 kinase 1"/>
    <property type="match status" value="1"/>
</dbReference>
<dbReference type="InterPro" id="IPR017441">
    <property type="entry name" value="Protein_kinase_ATP_BS"/>
</dbReference>
<dbReference type="HAMAP" id="MF_01547">
    <property type="entry name" value="RNA_methyltr_E"/>
    <property type="match status" value="1"/>
</dbReference>
<feature type="binding site" evidence="22">
    <location>
        <position position="112"/>
    </location>
    <ligand>
        <name>ATP</name>
        <dbReference type="ChEBI" id="CHEBI:30616"/>
    </ligand>
</feature>
<evidence type="ECO:0000256" key="17">
    <source>
        <dbReference type="ARBA" id="ARBA00023137"/>
    </source>
</evidence>
<dbReference type="GO" id="GO:0046872">
    <property type="term" value="F:metal ion binding"/>
    <property type="evidence" value="ECO:0007669"/>
    <property type="project" value="UniProtKB-KW"/>
</dbReference>
<dbReference type="InterPro" id="IPR000719">
    <property type="entry name" value="Prot_kinase_dom"/>
</dbReference>
<dbReference type="FunFam" id="1.10.510.10:FF:000080">
    <property type="entry name" value="Putative activated CDC42 kinase 1"/>
    <property type="match status" value="1"/>
</dbReference>
<dbReference type="GO" id="GO:0042059">
    <property type="term" value="P:negative regulation of epidermal growth factor receptor signaling pathway"/>
    <property type="evidence" value="ECO:0007669"/>
    <property type="project" value="TreeGrafter"/>
</dbReference>
<evidence type="ECO:0000256" key="4">
    <source>
        <dbReference type="ARBA" id="ARBA00022443"/>
    </source>
</evidence>
<keyword evidence="6" id="KW-0690">Ribosome biogenesis</keyword>
<feature type="compositionally biased region" description="Pro residues" evidence="24">
    <location>
        <begin position="677"/>
        <end position="687"/>
    </location>
</feature>
<evidence type="ECO:0000256" key="15">
    <source>
        <dbReference type="ARBA" id="ARBA00022840"/>
    </source>
</evidence>
<dbReference type="InterPro" id="IPR001245">
    <property type="entry name" value="Ser-Thr/Tyr_kinase_cat_dom"/>
</dbReference>
<feature type="region of interest" description="Disordered" evidence="24">
    <location>
        <begin position="1339"/>
        <end position="1401"/>
    </location>
</feature>
<feature type="compositionally biased region" description="Acidic residues" evidence="24">
    <location>
        <begin position="1339"/>
        <end position="1353"/>
    </location>
</feature>
<evidence type="ECO:0000313" key="27">
    <source>
        <dbReference type="Proteomes" id="UP000886611"/>
    </source>
</evidence>
<dbReference type="FunFam" id="3.40.50.150:FF:000004">
    <property type="entry name" value="AdoMet-dependent rRNA methyltransferase SPB1"/>
    <property type="match status" value="1"/>
</dbReference>
<keyword evidence="27" id="KW-1185">Reference proteome</keyword>
<dbReference type="Pfam" id="PF11555">
    <property type="entry name" value="Inhibitor_Mig-6"/>
    <property type="match status" value="1"/>
</dbReference>
<dbReference type="GO" id="GO:0030136">
    <property type="term" value="C:clathrin-coated vesicle"/>
    <property type="evidence" value="ECO:0007669"/>
    <property type="project" value="UniProtKB-SubCell"/>
</dbReference>
<evidence type="ECO:0000256" key="20">
    <source>
        <dbReference type="ARBA" id="ARBA00047899"/>
    </source>
</evidence>
<feature type="coiled-coil region" evidence="23">
    <location>
        <begin position="1622"/>
        <end position="1659"/>
    </location>
</feature>
<keyword evidence="12" id="KW-0479">Metal-binding</keyword>
<feature type="region of interest" description="Disordered" evidence="24">
    <location>
        <begin position="1442"/>
        <end position="1532"/>
    </location>
</feature>
<feature type="region of interest" description="Disordered" evidence="24">
    <location>
        <begin position="1690"/>
        <end position="1731"/>
    </location>
</feature>
<keyword evidence="15 22" id="KW-0067">ATP-binding</keyword>
<sequence>MGSERTVGTLRYILLSTVIQPVEYRMMLMVVDILWDIVFSGKRPESEFQAQPTTTFRKVTTPPPPEGQQALTCLISEKDLTLFEKLGDGSFGVVKRGEWFTPTGKVISVAVKCLKTDVLNQPDALDDFIREVNAMHSLDHQNLIRLYGVVLTHPMKMVTELAPLGSLLDRLRKNQGHFLISTLCQYAIQIANGMAYLESKRFIHRDLAARNILLASNELVKIGDFGLMRALPKNDDHYVMQEHRKVPFAWCAPESLKTRTFSHASDTWMFGVTLWEMFTYGQEPWLGLNGSQILHKIDKEGERLTKPEDCPQDIYNVMLQCWAQKPDDRPTFIALREFLVETMPTDMRALQDFEELDKLQIQMNDVITIIEGRLYLSNPMDPPDVLGMDIMAARPTQLPGRAKKEPPPRPPQPVILIKKPCYDPVAEEEDSAANLKKMSLRKQGPVKGLKLKPAARVCATKISDRQCFGGKSIVAQANEISLIDFEDEVPPSTPSPIMELTIPALAKLVLDTDSILDKTPPQSPTRFLPRPLHPTPVVDWDSKPLPPPPAYDDVAQDEEDIEVSSINSSEQVMTDERSKYDMVNLHKTKDKGETNFGFVQEADLVERLKVEDNLFLPCHQKRRTSLSQSTEIFEELQQECMKRLNVPAGFSQPSTPSPTNPDVHKQIFLPSAEEKPQIPPRIPIPPRPAKRNEYGRWSGDLSPGSVGEDDKPPQLPPRDPLSQPNSRTPSPMSLNVGSPQQRCSLSSAMSFGSYLSTSPGKPMPTTQSFASDPKYATPKVIQAQGKDCSKGPCILPIVKDGKKVSNTHYYLLPERPPYLDKYERFFKEAESTEDISSRRTVTTATVRPMVQQNDVKTNFSSNNSNLGAKNVMKTSYSLQKITFDGSVGKTEGIKPSDKIKLVSIQIKVFIVKGYRSRSSFKLIQLNRKFQFLQKARALVDLCAAPGGWLQVASKFMPVSSLIVGVDLVPIKPVPGVITLQEDITTEKCRQALMKELKTWKVDVVLNDGAPNVGASWQHDAYSQAHLSLMALKLSCEFLSKGGWFITKVFRSKDYQPLFWIFQQFFKKVQATKPQASRNESAEIFVVCQGYLAPDKIDSKFFDPKHAFKEVEVQVKTVRELVPVRKPKAEGYADGDFTLYHRFTVTEFIKSENAVEFLAKASEITLDDEQLENHPATTQEVKECCRDIKVLGRKELRALLSWRTKLRKFIAKRVKEKANEMENEIRLSSSEAESESEGDKKQAIPDDDDEEMERKLAELKAEEVAELRRKKKKILKERRKLRERIELKMDLPGVSIADSTDTGMFSLKTISQNKARQFVLGEISRGDMSVADCLLEEGGQEEDDIYLSDQDESDQVSVASDLDSDDLEEINERQNQLNQRKNASKRVTFTEKDEMPEGNSNELLVELEDKQQKLDHQTSLWFGKDVFAELDLDADEDIEIGQTKKLYSEQTTEKGTQKAPKNTLSNHQEVKPADIPQEKDDQKKTENDTNVDNDSDDSSSSSSDDEREIQDMKSRKPLQGQKRSNEEDQDFQVVPIENINKKARILDAEGLALGTVLATSKKKQRNLVDDSFNRYAFNEEEYEAPEWFVNDERKHRTKPIPLTREMVEEYKQRWKEINARPIKKVAEAKARKKRRMLKKMEQAKKKAEAVVNTVDISEREKVAQLKSIYKKAGIGKEKREITYVVAKRAAGPKVRRPAGVKGQFKVVDRRLKKDTRGMKGKAQQKGSGKKRK</sequence>
<keyword evidence="7" id="KW-0723">Serine/threonine-protein kinase</keyword>
<keyword evidence="9" id="KW-0489">Methyltransferase</keyword>
<protein>
    <submittedName>
        <fullName evidence="26">SPB1 protein</fullName>
    </submittedName>
</protein>
<comment type="cofactor">
    <cofactor evidence="1">
        <name>Mg(2+)</name>
        <dbReference type="ChEBI" id="CHEBI:18420"/>
    </cofactor>
</comment>
<feature type="coiled-coil region" evidence="23">
    <location>
        <begin position="1256"/>
        <end position="1283"/>
    </location>
</feature>
<dbReference type="PROSITE" id="PS00109">
    <property type="entry name" value="PROTEIN_KINASE_TYR"/>
    <property type="match status" value="1"/>
</dbReference>
<dbReference type="PROSITE" id="PS00107">
    <property type="entry name" value="PROTEIN_KINASE_ATP"/>
    <property type="match status" value="1"/>
</dbReference>
<dbReference type="InterPro" id="IPR024576">
    <property type="entry name" value="rRNA_MeTfrase_Spb1_DUF3381"/>
</dbReference>
<evidence type="ECO:0000313" key="26">
    <source>
        <dbReference type="EMBL" id="KAG2462065.1"/>
    </source>
</evidence>
<dbReference type="GO" id="GO:0004713">
    <property type="term" value="F:protein tyrosine kinase activity"/>
    <property type="evidence" value="ECO:0007669"/>
    <property type="project" value="UniProtKB-KW"/>
</dbReference>
<dbReference type="Proteomes" id="UP000886611">
    <property type="component" value="Unassembled WGS sequence"/>
</dbReference>
<dbReference type="Pfam" id="PF11861">
    <property type="entry name" value="DUF3381"/>
    <property type="match status" value="1"/>
</dbReference>
<feature type="compositionally biased region" description="Basic and acidic residues" evidence="24">
    <location>
        <begin position="1467"/>
        <end position="1486"/>
    </location>
</feature>
<evidence type="ECO:0000256" key="9">
    <source>
        <dbReference type="ARBA" id="ARBA00022603"/>
    </source>
</evidence>
<dbReference type="GO" id="GO:0008649">
    <property type="term" value="F:rRNA methyltransferase activity"/>
    <property type="evidence" value="ECO:0007669"/>
    <property type="project" value="InterPro"/>
</dbReference>
<keyword evidence="10" id="KW-0808">Transferase</keyword>
<keyword evidence="17" id="KW-0829">Tyrosine-protein kinase</keyword>
<dbReference type="EMBL" id="JAATIS010004040">
    <property type="protein sequence ID" value="KAG2462065.1"/>
    <property type="molecule type" value="Genomic_DNA"/>
</dbReference>
<evidence type="ECO:0000256" key="24">
    <source>
        <dbReference type="SAM" id="MobiDB-lite"/>
    </source>
</evidence>
<evidence type="ECO:0000256" key="3">
    <source>
        <dbReference type="ARBA" id="ARBA00004604"/>
    </source>
</evidence>
<evidence type="ECO:0000256" key="6">
    <source>
        <dbReference type="ARBA" id="ARBA00022517"/>
    </source>
</evidence>
<dbReference type="InterPro" id="IPR052112">
    <property type="entry name" value="EGFR_SigReg_Kinase"/>
</dbReference>
<feature type="region of interest" description="Disordered" evidence="24">
    <location>
        <begin position="1219"/>
        <end position="1251"/>
    </location>
</feature>
<evidence type="ECO:0000256" key="7">
    <source>
        <dbReference type="ARBA" id="ARBA00022527"/>
    </source>
</evidence>
<name>A0A8X7X4X5_POLSE</name>
<keyword evidence="11" id="KW-0949">S-adenosyl-L-methionine</keyword>
<keyword evidence="19" id="KW-0968">Cytoplasmic vesicle</keyword>
<dbReference type="PANTHER" id="PTHR14254:SF6">
    <property type="entry name" value="NON-SPECIFIC PROTEIN-TYROSINE KINASE"/>
    <property type="match status" value="1"/>
</dbReference>
<dbReference type="SMART" id="SM00219">
    <property type="entry name" value="TyrKc"/>
    <property type="match status" value="1"/>
</dbReference>
<dbReference type="InterPro" id="IPR011009">
    <property type="entry name" value="Kinase-like_dom_sf"/>
</dbReference>
<feature type="non-terminal residue" evidence="26">
    <location>
        <position position="1"/>
    </location>
</feature>
<keyword evidence="8" id="KW-0698">rRNA processing</keyword>
<evidence type="ECO:0000256" key="1">
    <source>
        <dbReference type="ARBA" id="ARBA00001946"/>
    </source>
</evidence>
<feature type="region of interest" description="Disordered" evidence="24">
    <location>
        <begin position="520"/>
        <end position="544"/>
    </location>
</feature>
<dbReference type="Pfam" id="PF01728">
    <property type="entry name" value="FtsJ"/>
    <property type="match status" value="1"/>
</dbReference>
<evidence type="ECO:0000256" key="21">
    <source>
        <dbReference type="ARBA" id="ARBA00060742"/>
    </source>
</evidence>
<feature type="non-terminal residue" evidence="26">
    <location>
        <position position="1731"/>
    </location>
</feature>
<comment type="subcellular location">
    <subcellularLocation>
        <location evidence="2">Cytoplasmic vesicle</location>
        <location evidence="2">Clathrin-coated vesicle</location>
    </subcellularLocation>
    <subcellularLocation>
        <location evidence="3">Nucleus</location>
        <location evidence="3">Nucleolus</location>
    </subcellularLocation>
</comment>
<feature type="compositionally biased region" description="Polar residues" evidence="24">
    <location>
        <begin position="722"/>
        <end position="742"/>
    </location>
</feature>